<organism evidence="1">
    <name type="scientific">Myoviridae sp. ct3wi9</name>
    <dbReference type="NCBI Taxonomy" id="2826610"/>
    <lineage>
        <taxon>Viruses</taxon>
        <taxon>Duplodnaviria</taxon>
        <taxon>Heunggongvirae</taxon>
        <taxon>Uroviricota</taxon>
        <taxon>Caudoviricetes</taxon>
    </lineage>
</organism>
<evidence type="ECO:0000313" key="1">
    <source>
        <dbReference type="EMBL" id="DAD86641.1"/>
    </source>
</evidence>
<dbReference type="EMBL" id="BK015006">
    <property type="protein sequence ID" value="DAD86641.1"/>
    <property type="molecule type" value="Genomic_DNA"/>
</dbReference>
<sequence length="475" mass="54412">MYTTKELLDIASKCTPTSYNTAFNKYVVVNSETKGENHFIHIVELGKKNNHLYEVVLDLGDKLTVNSIVSFTLDGSRIYRVGTLTDVSQLTNYELRKFIRALVDAYQFSHMELLEAGGGLREIKIGDVHKRIIIPFFSIVSRILGDTGEGEEPFYPQIYFAVSESGPIFSYTEYQYQGADAKATSPYRFGTFTSIDEFMDSEYYLSDETKYPKFVLDQQRVCLSIAKKYTDQKVVREQELDIETKVAQMLNNIKPTGYNTILNRFVILDVEHNPSNMTRKVYVADIKANPTRLYIINYFLIYNQISASVSIFERDKEDKPKYISHTNYTNKRNDEIRKFVEAYDINAREYSIQGVRNARLGLAGYTLSGKQAHSGWFNPPAQCVENVLIKNHPADVKDASEWPAFVVSEDFDKITYTTYDPETGSEVEFKFNTVDEFKESKFYLGNQEGVNPYAVAQQEFCLKEAMFFLAAGGEK</sequence>
<proteinExistence type="predicted"/>
<name>A0A8S5MWC5_9CAUD</name>
<protein>
    <submittedName>
        <fullName evidence="1">Uncharacterized protein</fullName>
    </submittedName>
</protein>
<reference evidence="1" key="1">
    <citation type="journal article" date="2021" name="Proc. Natl. Acad. Sci. U.S.A.">
        <title>A Catalog of Tens of Thousands of Viruses from Human Metagenomes Reveals Hidden Associations with Chronic Diseases.</title>
        <authorList>
            <person name="Tisza M.J."/>
            <person name="Buck C.B."/>
        </authorList>
    </citation>
    <scope>NUCLEOTIDE SEQUENCE</scope>
    <source>
        <strain evidence="1">Ct3wi9</strain>
    </source>
</reference>
<accession>A0A8S5MWC5</accession>